<dbReference type="Pfam" id="PF22838">
    <property type="entry name" value="COMMD8_HN"/>
    <property type="match status" value="1"/>
</dbReference>
<evidence type="ECO:0000259" key="1">
    <source>
        <dbReference type="PROSITE" id="PS51269"/>
    </source>
</evidence>
<protein>
    <recommendedName>
        <fullName evidence="1">COMM domain-containing protein</fullName>
    </recommendedName>
</protein>
<dbReference type="InterPro" id="IPR055184">
    <property type="entry name" value="COMMD8_HN"/>
</dbReference>
<feature type="domain" description="COMM" evidence="1">
    <location>
        <begin position="118"/>
        <end position="184"/>
    </location>
</feature>
<dbReference type="PANTHER" id="PTHR16231">
    <property type="entry name" value="COMM DOMAIN-CONTAINING PROTEIN 4-8 FAMILY MEMBER"/>
    <property type="match status" value="1"/>
</dbReference>
<organism evidence="2 3">
    <name type="scientific">Pomacea canaliculata</name>
    <name type="common">Golden apple snail</name>
    <dbReference type="NCBI Taxonomy" id="400727"/>
    <lineage>
        <taxon>Eukaryota</taxon>
        <taxon>Metazoa</taxon>
        <taxon>Spiralia</taxon>
        <taxon>Lophotrochozoa</taxon>
        <taxon>Mollusca</taxon>
        <taxon>Gastropoda</taxon>
        <taxon>Caenogastropoda</taxon>
        <taxon>Architaenioglossa</taxon>
        <taxon>Ampullarioidea</taxon>
        <taxon>Ampullariidae</taxon>
        <taxon>Pomacea</taxon>
    </lineage>
</organism>
<dbReference type="PANTHER" id="PTHR16231:SF0">
    <property type="entry name" value="COMM DOMAIN-CONTAINING PROTEIN 8"/>
    <property type="match status" value="1"/>
</dbReference>
<dbReference type="Proteomes" id="UP000245119">
    <property type="component" value="Linkage Group LG3"/>
</dbReference>
<evidence type="ECO:0000313" key="3">
    <source>
        <dbReference type="Proteomes" id="UP000245119"/>
    </source>
</evidence>
<comment type="caution">
    <text evidence="2">The sequence shown here is derived from an EMBL/GenBank/DDBJ whole genome shotgun (WGS) entry which is preliminary data.</text>
</comment>
<dbReference type="Pfam" id="PF07258">
    <property type="entry name" value="COMM_domain"/>
    <property type="match status" value="1"/>
</dbReference>
<proteinExistence type="predicted"/>
<name>A0A2T7PNB7_POMCA</name>
<keyword evidence="3" id="KW-1185">Reference proteome</keyword>
<dbReference type="OrthoDB" id="17646at2759"/>
<dbReference type="PROSITE" id="PS51269">
    <property type="entry name" value="COMM"/>
    <property type="match status" value="1"/>
</dbReference>
<dbReference type="EMBL" id="PZQS01000003">
    <property type="protein sequence ID" value="PVD34892.1"/>
    <property type="molecule type" value="Genomic_DNA"/>
</dbReference>
<accession>A0A2T7PNB7</accession>
<evidence type="ECO:0000313" key="2">
    <source>
        <dbReference type="EMBL" id="PVD34892.1"/>
    </source>
</evidence>
<dbReference type="STRING" id="400727.A0A2T7PNB7"/>
<sequence length="184" mass="20640">MMAETEWEAVAVILSKLSAAEINKLSHIIAEQITFNKVPSSEACMKKLSNEEWCHVTRLLSKFYKTAIKQALSEEQIQECLHQLPEEQKTAIKNAISTHRQDLRLSLLDDTTAVSQCVLKDFDWQLKLVMSSDKLSSVNEPLLNVDLNLQDGTGSFEQVAVELDQADLKKFLASLEACSKVSND</sequence>
<dbReference type="InterPro" id="IPR047155">
    <property type="entry name" value="COMMD4/6/7/8"/>
</dbReference>
<reference evidence="2 3" key="1">
    <citation type="submission" date="2018-04" db="EMBL/GenBank/DDBJ databases">
        <title>The genome of golden apple snail Pomacea canaliculata provides insight into stress tolerance and invasive adaptation.</title>
        <authorList>
            <person name="Liu C."/>
            <person name="Liu B."/>
            <person name="Ren Y."/>
            <person name="Zhang Y."/>
            <person name="Wang H."/>
            <person name="Li S."/>
            <person name="Jiang F."/>
            <person name="Yin L."/>
            <person name="Zhang G."/>
            <person name="Qian W."/>
            <person name="Fan W."/>
        </authorList>
    </citation>
    <scope>NUCLEOTIDE SEQUENCE [LARGE SCALE GENOMIC DNA]</scope>
    <source>
        <strain evidence="2">SZHN2017</strain>
        <tissue evidence="2">Muscle</tissue>
    </source>
</reference>
<dbReference type="AlphaFoldDB" id="A0A2T7PNB7"/>
<gene>
    <name evidence="2" type="ORF">C0Q70_06173</name>
</gene>
<dbReference type="InterPro" id="IPR017920">
    <property type="entry name" value="COMM"/>
</dbReference>